<evidence type="ECO:0000313" key="13">
    <source>
        <dbReference type="Proteomes" id="UP000070186"/>
    </source>
</evidence>
<dbReference type="GO" id="GO:0015740">
    <property type="term" value="P:C4-dicarboxylate transport"/>
    <property type="evidence" value="ECO:0007669"/>
    <property type="project" value="TreeGrafter"/>
</dbReference>
<evidence type="ECO:0000259" key="11">
    <source>
        <dbReference type="Pfam" id="PF04290"/>
    </source>
</evidence>
<keyword evidence="4 9" id="KW-0997">Cell inner membrane</keyword>
<comment type="subunit">
    <text evidence="9">The complex comprises the extracytoplasmic solute receptor protein and the two transmembrane proteins.</text>
</comment>
<comment type="subcellular location">
    <subcellularLocation>
        <location evidence="1 9">Cell inner membrane</location>
        <topology evidence="1 9">Multi-pass membrane protein</topology>
    </subcellularLocation>
</comment>
<evidence type="ECO:0000256" key="3">
    <source>
        <dbReference type="ARBA" id="ARBA00022475"/>
    </source>
</evidence>
<feature type="transmembrane region" description="Helical" evidence="9">
    <location>
        <begin position="12"/>
        <end position="33"/>
    </location>
</feature>
<feature type="region of interest" description="Disordered" evidence="10">
    <location>
        <begin position="217"/>
        <end position="259"/>
    </location>
</feature>
<dbReference type="AlphaFoldDB" id="A0A133XME0"/>
<dbReference type="EMBL" id="LODL01000007">
    <property type="protein sequence ID" value="KXB32117.1"/>
    <property type="molecule type" value="Genomic_DNA"/>
</dbReference>
<evidence type="ECO:0000256" key="5">
    <source>
        <dbReference type="ARBA" id="ARBA00022692"/>
    </source>
</evidence>
<gene>
    <name evidence="12" type="ORF">AT959_03405</name>
</gene>
<comment type="function">
    <text evidence="9">Part of the tripartite ATP-independent periplasmic (TRAP) transport system.</text>
</comment>
<evidence type="ECO:0000256" key="8">
    <source>
        <dbReference type="ARBA" id="ARBA00038436"/>
    </source>
</evidence>
<feature type="transmembrane region" description="Helical" evidence="9">
    <location>
        <begin position="97"/>
        <end position="121"/>
    </location>
</feature>
<proteinExistence type="inferred from homology"/>
<keyword evidence="3" id="KW-1003">Cell membrane</keyword>
<evidence type="ECO:0000313" key="12">
    <source>
        <dbReference type="EMBL" id="KXB32117.1"/>
    </source>
</evidence>
<organism evidence="12 13">
    <name type="scientific">Dechloromonas denitrificans</name>
    <dbReference type="NCBI Taxonomy" id="281362"/>
    <lineage>
        <taxon>Bacteria</taxon>
        <taxon>Pseudomonadati</taxon>
        <taxon>Pseudomonadota</taxon>
        <taxon>Betaproteobacteria</taxon>
        <taxon>Rhodocyclales</taxon>
        <taxon>Azonexaceae</taxon>
        <taxon>Dechloromonas</taxon>
    </lineage>
</organism>
<feature type="domain" description="Tripartite ATP-independent periplasmic transporters DctQ component" evidence="11">
    <location>
        <begin position="22"/>
        <end position="178"/>
    </location>
</feature>
<evidence type="ECO:0000256" key="1">
    <source>
        <dbReference type="ARBA" id="ARBA00004429"/>
    </source>
</evidence>
<keyword evidence="13" id="KW-1185">Reference proteome</keyword>
<dbReference type="InterPro" id="IPR007387">
    <property type="entry name" value="TRAP_DctQ"/>
</dbReference>
<keyword evidence="5 9" id="KW-0812">Transmembrane</keyword>
<dbReference type="PANTHER" id="PTHR35011:SF2">
    <property type="entry name" value="2,3-DIKETO-L-GULONATE TRAP TRANSPORTER SMALL PERMEASE PROTEIN YIAM"/>
    <property type="match status" value="1"/>
</dbReference>
<evidence type="ECO:0000256" key="10">
    <source>
        <dbReference type="SAM" id="MobiDB-lite"/>
    </source>
</evidence>
<reference evidence="12 13" key="1">
    <citation type="submission" date="2015-12" db="EMBL/GenBank/DDBJ databases">
        <title>Nitrous oxide reduction kinetics distinguish bacteria harboring typical versus atypical NosZ.</title>
        <authorList>
            <person name="Yoon S."/>
            <person name="Nissen S."/>
            <person name="Park D."/>
            <person name="Sanford R.A."/>
            <person name="Loeffler F.E."/>
        </authorList>
    </citation>
    <scope>NUCLEOTIDE SEQUENCE [LARGE SCALE GENOMIC DNA]</scope>
    <source>
        <strain evidence="12 13">ATCC BAA-841</strain>
    </source>
</reference>
<dbReference type="Proteomes" id="UP000070186">
    <property type="component" value="Unassembled WGS sequence"/>
</dbReference>
<evidence type="ECO:0000256" key="4">
    <source>
        <dbReference type="ARBA" id="ARBA00022519"/>
    </source>
</evidence>
<protein>
    <recommendedName>
        <fullName evidence="9">TRAP transporter small permease protein</fullName>
    </recommendedName>
</protein>
<evidence type="ECO:0000256" key="6">
    <source>
        <dbReference type="ARBA" id="ARBA00022989"/>
    </source>
</evidence>
<dbReference type="STRING" id="281362.AT959_03405"/>
<keyword evidence="6 9" id="KW-1133">Transmembrane helix</keyword>
<dbReference type="Pfam" id="PF04290">
    <property type="entry name" value="DctQ"/>
    <property type="match status" value="1"/>
</dbReference>
<evidence type="ECO:0000256" key="7">
    <source>
        <dbReference type="ARBA" id="ARBA00023136"/>
    </source>
</evidence>
<keyword evidence="2 9" id="KW-0813">Transport</keyword>
<comment type="caution">
    <text evidence="12">The sequence shown here is derived from an EMBL/GenBank/DDBJ whole genome shotgun (WGS) entry which is preliminary data.</text>
</comment>
<feature type="transmembrane region" description="Helical" evidence="9">
    <location>
        <begin position="154"/>
        <end position="172"/>
    </location>
</feature>
<sequence length="259" mass="29074">MINKALNHLEELLVTFLMGAATLIIFVSVVHRYMAGVDIPGLQDWLLTLNFGWAQELCIIMFVWMAKFGAAYGVRTGIHVGVDVLINRLDDGMRGKFIVFGLLAGALFTGVVASLGAHFVWENGAHYAIFQMLGIDTGDNYEGPTTPDLEWPTWMVYSAIPLGSSLMCFRFLQVTWGFLKTGELPHHDHGHVDGLEDEKPPVDVNLYGMDDNLHMHDLKHPMVGDRRSGDDRRHGDAQAQENERRQNERRDNDKNGGQQ</sequence>
<accession>A0A133XME0</accession>
<evidence type="ECO:0000256" key="2">
    <source>
        <dbReference type="ARBA" id="ARBA00022448"/>
    </source>
</evidence>
<dbReference type="GO" id="GO:0022857">
    <property type="term" value="F:transmembrane transporter activity"/>
    <property type="evidence" value="ECO:0007669"/>
    <property type="project" value="UniProtKB-UniRule"/>
</dbReference>
<name>A0A133XME0_9RHOO</name>
<dbReference type="PANTHER" id="PTHR35011">
    <property type="entry name" value="2,3-DIKETO-L-GULONATE TRAP TRANSPORTER SMALL PERMEASE PROTEIN YIAM"/>
    <property type="match status" value="1"/>
</dbReference>
<dbReference type="GO" id="GO:0005886">
    <property type="term" value="C:plasma membrane"/>
    <property type="evidence" value="ECO:0007669"/>
    <property type="project" value="UniProtKB-SubCell"/>
</dbReference>
<comment type="similarity">
    <text evidence="8 9">Belongs to the TRAP transporter small permease family.</text>
</comment>
<keyword evidence="7 9" id="KW-0472">Membrane</keyword>
<dbReference type="InterPro" id="IPR055348">
    <property type="entry name" value="DctQ"/>
</dbReference>
<evidence type="ECO:0000256" key="9">
    <source>
        <dbReference type="RuleBase" id="RU369079"/>
    </source>
</evidence>
<feature type="transmembrane region" description="Helical" evidence="9">
    <location>
        <begin position="45"/>
        <end position="66"/>
    </location>
</feature>